<comment type="caution">
    <text evidence="1">The sequence shown here is derived from an EMBL/GenBank/DDBJ whole genome shotgun (WGS) entry which is preliminary data.</text>
</comment>
<accession>A0ABU6DVD0</accession>
<evidence type="ECO:0000313" key="1">
    <source>
        <dbReference type="EMBL" id="MEB5477819.1"/>
    </source>
</evidence>
<protein>
    <submittedName>
        <fullName evidence="1">Uncharacterized protein</fullName>
    </submittedName>
</protein>
<reference evidence="1 2" key="1">
    <citation type="submission" date="2019-08" db="EMBL/GenBank/DDBJ databases">
        <title>Five species of Acinetobacter isolated from floral nectar and animal pollinators.</title>
        <authorList>
            <person name="Hendry T.A."/>
        </authorList>
    </citation>
    <scope>NUCLEOTIDE SEQUENCE [LARGE SCALE GENOMIC DNA]</scope>
    <source>
        <strain evidence="1 2">MD18.27</strain>
    </source>
</reference>
<dbReference type="EMBL" id="VTDN01000016">
    <property type="protein sequence ID" value="MEB5477819.1"/>
    <property type="molecule type" value="Genomic_DNA"/>
</dbReference>
<proteinExistence type="predicted"/>
<gene>
    <name evidence="1" type="ORF">I2F25_12330</name>
</gene>
<keyword evidence="2" id="KW-1185">Reference proteome</keyword>
<evidence type="ECO:0000313" key="2">
    <source>
        <dbReference type="Proteomes" id="UP001339883"/>
    </source>
</evidence>
<name>A0ABU6DVD0_9GAMM</name>
<organism evidence="1 2">
    <name type="scientific">Acinetobacter pollinis</name>
    <dbReference type="NCBI Taxonomy" id="2605270"/>
    <lineage>
        <taxon>Bacteria</taxon>
        <taxon>Pseudomonadati</taxon>
        <taxon>Pseudomonadota</taxon>
        <taxon>Gammaproteobacteria</taxon>
        <taxon>Moraxellales</taxon>
        <taxon>Moraxellaceae</taxon>
        <taxon>Acinetobacter</taxon>
    </lineage>
</organism>
<sequence length="111" mass="12747">MIKSIEDVISQYNGEFNLFNYANGLVIKRNIVAQLSCAFDYDMNDFDKRNEQCHYFTGCYGLFSFTSKVLSVKLGNIFLTNDSLQNQHAFIAQSEAFENKYGCHNIVYLSV</sequence>
<dbReference type="Proteomes" id="UP001339883">
    <property type="component" value="Unassembled WGS sequence"/>
</dbReference>
<dbReference type="RefSeq" id="WP_325776196.1">
    <property type="nucleotide sequence ID" value="NZ_VTDN01000016.1"/>
</dbReference>